<keyword evidence="4 11" id="KW-0436">Ligase</keyword>
<evidence type="ECO:0000256" key="11">
    <source>
        <dbReference type="RuleBase" id="RU363036"/>
    </source>
</evidence>
<dbReference type="EMBL" id="BNCQ01000032">
    <property type="protein sequence ID" value="GIM09647.1"/>
    <property type="molecule type" value="Genomic_DNA"/>
</dbReference>
<evidence type="ECO:0000256" key="7">
    <source>
        <dbReference type="ARBA" id="ARBA00022917"/>
    </source>
</evidence>
<dbReference type="EC" id="6.1.1.2" evidence="3"/>
<dbReference type="GO" id="GO:0005524">
    <property type="term" value="F:ATP binding"/>
    <property type="evidence" value="ECO:0007669"/>
    <property type="project" value="UniProtKB-KW"/>
</dbReference>
<evidence type="ECO:0000256" key="5">
    <source>
        <dbReference type="ARBA" id="ARBA00022741"/>
    </source>
</evidence>
<dbReference type="NCBIfam" id="TIGR00233">
    <property type="entry name" value="trpS"/>
    <property type="match status" value="1"/>
</dbReference>
<evidence type="ECO:0000256" key="2">
    <source>
        <dbReference type="ARBA" id="ARBA00005594"/>
    </source>
</evidence>
<keyword evidence="6 11" id="KW-0067">ATP-binding</keyword>
<dbReference type="GO" id="GO:0048608">
    <property type="term" value="P:reproductive structure development"/>
    <property type="evidence" value="ECO:0007669"/>
    <property type="project" value="UniProtKB-ARBA"/>
</dbReference>
<evidence type="ECO:0000256" key="10">
    <source>
        <dbReference type="ARBA" id="ARBA00049929"/>
    </source>
</evidence>
<feature type="non-terminal residue" evidence="12">
    <location>
        <position position="470"/>
    </location>
</feature>
<dbReference type="InterPro" id="IPR002306">
    <property type="entry name" value="Trp-tRNA-ligase"/>
</dbReference>
<dbReference type="InterPro" id="IPR024109">
    <property type="entry name" value="Trp-tRNA-ligase_bac-type"/>
</dbReference>
<evidence type="ECO:0000256" key="6">
    <source>
        <dbReference type="ARBA" id="ARBA00022840"/>
    </source>
</evidence>
<gene>
    <name evidence="12" type="ORF">Vretimale_13489</name>
</gene>
<dbReference type="GO" id="GO:0004830">
    <property type="term" value="F:tryptophan-tRNA ligase activity"/>
    <property type="evidence" value="ECO:0007669"/>
    <property type="project" value="UniProtKB-EC"/>
</dbReference>
<dbReference type="HAMAP" id="MF_00140_B">
    <property type="entry name" value="Trp_tRNA_synth_B"/>
    <property type="match status" value="1"/>
</dbReference>
<dbReference type="PANTHER" id="PTHR43766:SF1">
    <property type="entry name" value="TRYPTOPHAN--TRNA LIGASE, MITOCHONDRIAL"/>
    <property type="match status" value="1"/>
</dbReference>
<comment type="catalytic activity">
    <reaction evidence="10">
        <text>tRNA(Trp) + L-tryptophan + ATP = L-tryptophyl-tRNA(Trp) + AMP + diphosphate + H(+)</text>
        <dbReference type="Rhea" id="RHEA:24080"/>
        <dbReference type="Rhea" id="RHEA-COMP:9671"/>
        <dbReference type="Rhea" id="RHEA-COMP:9705"/>
        <dbReference type="ChEBI" id="CHEBI:15378"/>
        <dbReference type="ChEBI" id="CHEBI:30616"/>
        <dbReference type="ChEBI" id="CHEBI:33019"/>
        <dbReference type="ChEBI" id="CHEBI:57912"/>
        <dbReference type="ChEBI" id="CHEBI:78442"/>
        <dbReference type="ChEBI" id="CHEBI:78535"/>
        <dbReference type="ChEBI" id="CHEBI:456215"/>
        <dbReference type="EC" id="6.1.1.2"/>
    </reaction>
</comment>
<keyword evidence="7 11" id="KW-0648">Protein biosynthesis</keyword>
<dbReference type="PANTHER" id="PTHR43766">
    <property type="entry name" value="TRYPTOPHAN--TRNA LIGASE, MITOCHONDRIAL"/>
    <property type="match status" value="1"/>
</dbReference>
<evidence type="ECO:0000256" key="4">
    <source>
        <dbReference type="ARBA" id="ARBA00022598"/>
    </source>
</evidence>
<dbReference type="SUPFAM" id="SSF52374">
    <property type="entry name" value="Nucleotidylyl transferase"/>
    <property type="match status" value="1"/>
</dbReference>
<dbReference type="Gene3D" id="3.40.50.620">
    <property type="entry name" value="HUPs"/>
    <property type="match status" value="1"/>
</dbReference>
<dbReference type="CDD" id="cd00806">
    <property type="entry name" value="TrpRS_core"/>
    <property type="match status" value="1"/>
</dbReference>
<dbReference type="InterPro" id="IPR001412">
    <property type="entry name" value="aa-tRNA-synth_I_CS"/>
</dbReference>
<dbReference type="GO" id="GO:0005739">
    <property type="term" value="C:mitochondrion"/>
    <property type="evidence" value="ECO:0007669"/>
    <property type="project" value="UniProtKB-SubCell"/>
</dbReference>
<dbReference type="InterPro" id="IPR050203">
    <property type="entry name" value="Trp-tRNA_synthetase"/>
</dbReference>
<dbReference type="Proteomes" id="UP000722791">
    <property type="component" value="Unassembled WGS sequence"/>
</dbReference>
<evidence type="ECO:0000256" key="8">
    <source>
        <dbReference type="ARBA" id="ARBA00023146"/>
    </source>
</evidence>
<sequence>YLPCVVYRLGRIAANSHSQNIEYYNGKRSKHPMRGLGFLASSSISQGQSTCNQPQASMRGTVQLMQLGHRQLLRAPRPFKSRSPQRICSLETCCSAAAAVSISTAVETQPSSSGAAATTEKVSQRKRILSGVQPTGRPTLGNYLGAMKNWVALQEQYDNFFCVVDLHAITVPHDPRELRASTRSMAATYIAAGIDPDRATIFVQSHVPAHAELAWLLSCVTPVGWLGRMIQFKEKSRKQGEDVRTGLMTYPVLMAADILLYQADLVPVGEDQKQHLELTRDIAEKVNLEFGGKGWKKRGGRGGRVFKVPEVFIPPAGARIMSLQDGTAKMSKSAENDNSRINLTDSPDTIMAKIKRCKTDTVEGLEWGNPDRPEATNLLTIYSLCTGKSKDEVLAECSAMRWGGFKPLLTDAIIEHLRPLQSKYAELMAEQSYIDAVLAKGAEAASMTADKTLADVRDAMGFVAPFRTRT</sequence>
<protein>
    <recommendedName>
        <fullName evidence="3">tryptophan--tRNA ligase</fullName>
        <ecNumber evidence="3">6.1.1.2</ecNumber>
    </recommendedName>
    <alternativeName>
        <fullName evidence="9">Tryptophanyl-tRNA synthetase</fullName>
    </alternativeName>
</protein>
<comment type="caution">
    <text evidence="12">The sequence shown here is derived from an EMBL/GenBank/DDBJ whole genome shotgun (WGS) entry which is preliminary data.</text>
</comment>
<dbReference type="Pfam" id="PF00579">
    <property type="entry name" value="tRNA-synt_1b"/>
    <property type="match status" value="1"/>
</dbReference>
<dbReference type="GO" id="GO:0006436">
    <property type="term" value="P:tryptophanyl-tRNA aminoacylation"/>
    <property type="evidence" value="ECO:0007669"/>
    <property type="project" value="InterPro"/>
</dbReference>
<keyword evidence="8 11" id="KW-0030">Aminoacyl-tRNA synthetase</keyword>
<evidence type="ECO:0000256" key="1">
    <source>
        <dbReference type="ARBA" id="ARBA00004173"/>
    </source>
</evidence>
<reference evidence="12" key="1">
    <citation type="journal article" date="2021" name="Proc. Natl. Acad. Sci. U.S.A.">
        <title>Three genomes in the algal genus Volvox reveal the fate of a haploid sex-determining region after a transition to homothallism.</title>
        <authorList>
            <person name="Yamamoto K."/>
            <person name="Hamaji T."/>
            <person name="Kawai-Toyooka H."/>
            <person name="Matsuzaki R."/>
            <person name="Takahashi F."/>
            <person name="Nishimura Y."/>
            <person name="Kawachi M."/>
            <person name="Noguchi H."/>
            <person name="Minakuchi Y."/>
            <person name="Umen J.G."/>
            <person name="Toyoda A."/>
            <person name="Nozaki H."/>
        </authorList>
    </citation>
    <scope>NUCLEOTIDE SEQUENCE</scope>
    <source>
        <strain evidence="12">NIES-3785</strain>
    </source>
</reference>
<dbReference type="InterPro" id="IPR014729">
    <property type="entry name" value="Rossmann-like_a/b/a_fold"/>
</dbReference>
<dbReference type="InterPro" id="IPR002305">
    <property type="entry name" value="aa-tRNA-synth_Ic"/>
</dbReference>
<proteinExistence type="inferred from homology"/>
<dbReference type="PRINTS" id="PR01039">
    <property type="entry name" value="TRNASYNTHTRP"/>
</dbReference>
<evidence type="ECO:0000313" key="12">
    <source>
        <dbReference type="EMBL" id="GIM09647.1"/>
    </source>
</evidence>
<evidence type="ECO:0000256" key="3">
    <source>
        <dbReference type="ARBA" id="ARBA00013161"/>
    </source>
</evidence>
<dbReference type="FunFam" id="1.10.240.10:FF:000002">
    <property type="entry name" value="Tryptophan--tRNA ligase"/>
    <property type="match status" value="1"/>
</dbReference>
<comment type="similarity">
    <text evidence="2 11">Belongs to the class-I aminoacyl-tRNA synthetase family.</text>
</comment>
<comment type="subcellular location">
    <subcellularLocation>
        <location evidence="1">Mitochondrion</location>
    </subcellularLocation>
</comment>
<organism evidence="12 13">
    <name type="scientific">Volvox reticuliferus</name>
    <dbReference type="NCBI Taxonomy" id="1737510"/>
    <lineage>
        <taxon>Eukaryota</taxon>
        <taxon>Viridiplantae</taxon>
        <taxon>Chlorophyta</taxon>
        <taxon>core chlorophytes</taxon>
        <taxon>Chlorophyceae</taxon>
        <taxon>CS clade</taxon>
        <taxon>Chlamydomonadales</taxon>
        <taxon>Volvocaceae</taxon>
        <taxon>Volvox</taxon>
    </lineage>
</organism>
<keyword evidence="5 11" id="KW-0547">Nucleotide-binding</keyword>
<dbReference type="Gene3D" id="1.10.240.10">
    <property type="entry name" value="Tyrosyl-Transfer RNA Synthetase"/>
    <property type="match status" value="1"/>
</dbReference>
<dbReference type="GO" id="GO:0009791">
    <property type="term" value="P:post-embryonic development"/>
    <property type="evidence" value="ECO:0007669"/>
    <property type="project" value="UniProtKB-ARBA"/>
</dbReference>
<dbReference type="GO" id="GO:0009507">
    <property type="term" value="C:chloroplast"/>
    <property type="evidence" value="ECO:0007669"/>
    <property type="project" value="TreeGrafter"/>
</dbReference>
<dbReference type="AlphaFoldDB" id="A0A8J4GLM9"/>
<name>A0A8J4GLM9_9CHLO</name>
<evidence type="ECO:0000256" key="9">
    <source>
        <dbReference type="ARBA" id="ARBA00030268"/>
    </source>
</evidence>
<dbReference type="PROSITE" id="PS00178">
    <property type="entry name" value="AA_TRNA_LIGASE_I"/>
    <property type="match status" value="1"/>
</dbReference>
<accession>A0A8J4GLM9</accession>
<evidence type="ECO:0000313" key="13">
    <source>
        <dbReference type="Proteomes" id="UP000722791"/>
    </source>
</evidence>